<name>A0ABW0IE65_9BACT</name>
<evidence type="ECO:0000313" key="2">
    <source>
        <dbReference type="Proteomes" id="UP001596106"/>
    </source>
</evidence>
<keyword evidence="2" id="KW-1185">Reference proteome</keyword>
<dbReference type="RefSeq" id="WP_379846727.1">
    <property type="nucleotide sequence ID" value="NZ_JBHSMA010000004.1"/>
</dbReference>
<comment type="caution">
    <text evidence="1">The sequence shown here is derived from an EMBL/GenBank/DDBJ whole genome shotgun (WGS) entry which is preliminary data.</text>
</comment>
<organism evidence="1 2">
    <name type="scientific">Larkinella bovis</name>
    <dbReference type="NCBI Taxonomy" id="683041"/>
    <lineage>
        <taxon>Bacteria</taxon>
        <taxon>Pseudomonadati</taxon>
        <taxon>Bacteroidota</taxon>
        <taxon>Cytophagia</taxon>
        <taxon>Cytophagales</taxon>
        <taxon>Spirosomataceae</taxon>
        <taxon>Larkinella</taxon>
    </lineage>
</organism>
<protein>
    <submittedName>
        <fullName evidence="1">Uncharacterized protein</fullName>
    </submittedName>
</protein>
<reference evidence="2" key="1">
    <citation type="journal article" date="2019" name="Int. J. Syst. Evol. Microbiol.">
        <title>The Global Catalogue of Microorganisms (GCM) 10K type strain sequencing project: providing services to taxonomists for standard genome sequencing and annotation.</title>
        <authorList>
            <consortium name="The Broad Institute Genomics Platform"/>
            <consortium name="The Broad Institute Genome Sequencing Center for Infectious Disease"/>
            <person name="Wu L."/>
            <person name="Ma J."/>
        </authorList>
    </citation>
    <scope>NUCLEOTIDE SEQUENCE [LARGE SCALE GENOMIC DNA]</scope>
    <source>
        <strain evidence="2">CCUG 55250</strain>
    </source>
</reference>
<dbReference type="Proteomes" id="UP001596106">
    <property type="component" value="Unassembled WGS sequence"/>
</dbReference>
<sequence>MKLNFNQIDIPFQVGQDVFIHQPLHYWGENRQLTVPHFSGVIQSIEVCFNPKSRFLKTESQAFTLLIDLIKYEILPHSHFNPFGQVQIFDFVESSKLFQSEAALLESTRTESSPYYPYYASKAVPV</sequence>
<evidence type="ECO:0000313" key="1">
    <source>
        <dbReference type="EMBL" id="MFC5410747.1"/>
    </source>
</evidence>
<gene>
    <name evidence="1" type="ORF">ACFPMF_15600</name>
</gene>
<proteinExistence type="predicted"/>
<dbReference type="EMBL" id="JBHSMA010000004">
    <property type="protein sequence ID" value="MFC5410747.1"/>
    <property type="molecule type" value="Genomic_DNA"/>
</dbReference>
<accession>A0ABW0IE65</accession>